<dbReference type="HOGENOM" id="CLU_3023921_0_0_9"/>
<dbReference type="PaxDb" id="411902-CLOBOL_02112"/>
<proteinExistence type="predicted"/>
<evidence type="ECO:0000313" key="2">
    <source>
        <dbReference type="Proteomes" id="UP000005396"/>
    </source>
</evidence>
<sequence length="55" mass="6408">MESATEMLQPIPELHPKLYQGYILFRQRSLMMTIIRFQNISGFFTAFANPIVKST</sequence>
<reference evidence="1 2" key="1">
    <citation type="submission" date="2007-08" db="EMBL/GenBank/DDBJ databases">
        <authorList>
            <person name="Fulton L."/>
            <person name="Clifton S."/>
            <person name="Fulton B."/>
            <person name="Xu J."/>
            <person name="Minx P."/>
            <person name="Pepin K.H."/>
            <person name="Johnson M."/>
            <person name="Thiruvilangam P."/>
            <person name="Bhonagiri V."/>
            <person name="Nash W.E."/>
            <person name="Mardis E.R."/>
            <person name="Wilson R.K."/>
        </authorList>
    </citation>
    <scope>NUCLEOTIDE SEQUENCE [LARGE SCALE GENOMIC DNA]</scope>
    <source>
        <strain evidence="2">ATCC BAA-613 / DSM 15670 / CCUG 46953 / JCM 12243 / WAL 16351</strain>
    </source>
</reference>
<reference evidence="1 2" key="2">
    <citation type="submission" date="2007-09" db="EMBL/GenBank/DDBJ databases">
        <title>Draft genome sequence of Clostridium bolteae (ATCC BAA-613).</title>
        <authorList>
            <person name="Sudarsanam P."/>
            <person name="Ley R."/>
            <person name="Guruge J."/>
            <person name="Turnbaugh P.J."/>
            <person name="Mahowald M."/>
            <person name="Liep D."/>
            <person name="Gordon J."/>
        </authorList>
    </citation>
    <scope>NUCLEOTIDE SEQUENCE [LARGE SCALE GENOMIC DNA]</scope>
    <source>
        <strain evidence="2">ATCC BAA-613 / DSM 15670 / CCUG 46953 / JCM 12243 / WAL 16351</strain>
    </source>
</reference>
<accession>A8RN64</accession>
<organism evidence="1 2">
    <name type="scientific">Enterocloster bolteae (strain ATCC BAA-613 / DSM 15670 / CCUG 46953 / JCM 12243 / WAL 16351)</name>
    <name type="common">Clostridium bolteae</name>
    <dbReference type="NCBI Taxonomy" id="411902"/>
    <lineage>
        <taxon>Bacteria</taxon>
        <taxon>Bacillati</taxon>
        <taxon>Bacillota</taxon>
        <taxon>Clostridia</taxon>
        <taxon>Lachnospirales</taxon>
        <taxon>Lachnospiraceae</taxon>
        <taxon>Enterocloster</taxon>
    </lineage>
</organism>
<name>A8RN64_ENTBW</name>
<evidence type="ECO:0000313" key="1">
    <source>
        <dbReference type="EMBL" id="EDP17535.1"/>
    </source>
</evidence>
<comment type="caution">
    <text evidence="1">The sequence shown here is derived from an EMBL/GenBank/DDBJ whole genome shotgun (WGS) entry which is preliminary data.</text>
</comment>
<dbReference type="Proteomes" id="UP000005396">
    <property type="component" value="Unassembled WGS sequence"/>
</dbReference>
<gene>
    <name evidence="1" type="ORF">CLOBOL_02112</name>
</gene>
<dbReference type="EMBL" id="ABCC02000022">
    <property type="protein sequence ID" value="EDP17535.1"/>
    <property type="molecule type" value="Genomic_DNA"/>
</dbReference>
<dbReference type="AlphaFoldDB" id="A8RN64"/>
<protein>
    <submittedName>
        <fullName evidence="1">Uncharacterized protein</fullName>
    </submittedName>
</protein>